<dbReference type="AlphaFoldDB" id="A0A9N7UE53"/>
<proteinExistence type="predicted"/>
<sequence>MAQERGLSTGVVQFSLSSSSLSLPQHDQDTDTVRETVEVKTESRQGGHGPAGESRATTEHHRRREEYGSAEEESYKYTQRVQGHRHLVKESREQRAGETARSTTACHSSSAEKRSIL</sequence>
<accession>A0A9N7UE53</accession>
<gene>
    <name evidence="2" type="ORF">PLEPLA_LOCUS18266</name>
</gene>
<organism evidence="2 3">
    <name type="scientific">Pleuronectes platessa</name>
    <name type="common">European plaice</name>
    <dbReference type="NCBI Taxonomy" id="8262"/>
    <lineage>
        <taxon>Eukaryota</taxon>
        <taxon>Metazoa</taxon>
        <taxon>Chordata</taxon>
        <taxon>Craniata</taxon>
        <taxon>Vertebrata</taxon>
        <taxon>Euteleostomi</taxon>
        <taxon>Actinopterygii</taxon>
        <taxon>Neopterygii</taxon>
        <taxon>Teleostei</taxon>
        <taxon>Neoteleostei</taxon>
        <taxon>Acanthomorphata</taxon>
        <taxon>Carangaria</taxon>
        <taxon>Pleuronectiformes</taxon>
        <taxon>Pleuronectoidei</taxon>
        <taxon>Pleuronectidae</taxon>
        <taxon>Pleuronectes</taxon>
    </lineage>
</organism>
<keyword evidence="3" id="KW-1185">Reference proteome</keyword>
<feature type="compositionally biased region" description="Basic and acidic residues" evidence="1">
    <location>
        <begin position="56"/>
        <end position="67"/>
    </location>
</feature>
<feature type="compositionally biased region" description="Basic and acidic residues" evidence="1">
    <location>
        <begin position="26"/>
        <end position="45"/>
    </location>
</feature>
<feature type="compositionally biased region" description="Basic and acidic residues" evidence="1">
    <location>
        <begin position="88"/>
        <end position="98"/>
    </location>
</feature>
<feature type="compositionally biased region" description="Polar residues" evidence="1">
    <location>
        <begin position="100"/>
        <end position="109"/>
    </location>
</feature>
<name>A0A9N7UE53_PLEPL</name>
<protein>
    <submittedName>
        <fullName evidence="2">Uncharacterized protein</fullName>
    </submittedName>
</protein>
<feature type="region of interest" description="Disordered" evidence="1">
    <location>
        <begin position="16"/>
        <end position="117"/>
    </location>
</feature>
<dbReference type="Proteomes" id="UP001153269">
    <property type="component" value="Unassembled WGS sequence"/>
</dbReference>
<evidence type="ECO:0000313" key="2">
    <source>
        <dbReference type="EMBL" id="CAB1430284.1"/>
    </source>
</evidence>
<evidence type="ECO:0000313" key="3">
    <source>
        <dbReference type="Proteomes" id="UP001153269"/>
    </source>
</evidence>
<dbReference type="EMBL" id="CADEAL010001223">
    <property type="protein sequence ID" value="CAB1430284.1"/>
    <property type="molecule type" value="Genomic_DNA"/>
</dbReference>
<evidence type="ECO:0000256" key="1">
    <source>
        <dbReference type="SAM" id="MobiDB-lite"/>
    </source>
</evidence>
<comment type="caution">
    <text evidence="2">The sequence shown here is derived from an EMBL/GenBank/DDBJ whole genome shotgun (WGS) entry which is preliminary data.</text>
</comment>
<reference evidence="2" key="1">
    <citation type="submission" date="2020-03" db="EMBL/GenBank/DDBJ databases">
        <authorList>
            <person name="Weist P."/>
        </authorList>
    </citation>
    <scope>NUCLEOTIDE SEQUENCE</scope>
</reference>